<reference evidence="7 10" key="1">
    <citation type="submission" date="2018-12" db="EMBL/GenBank/DDBJ databases">
        <title>Characterization and Draft Genome of Vibrio anguillarum J360 Marine Pathogen Isolated from an Outbreak in Lumpfish (Cyclopterus lumpus).</title>
        <authorList>
            <person name="Vasquez J.I."/>
            <person name="Cao T."/>
            <person name="Chakraborty S."/>
            <person name="Gnanagobal H."/>
            <person name="Wescot J."/>
            <person name="Boyce D."/>
            <person name="Santander J."/>
        </authorList>
    </citation>
    <scope>NUCLEOTIDE SEQUENCE [LARGE SCALE GENOMIC DNA]</scope>
    <source>
        <strain evidence="7 10">J360</strain>
    </source>
</reference>
<evidence type="ECO:0000256" key="1">
    <source>
        <dbReference type="ARBA" id="ARBA00004442"/>
    </source>
</evidence>
<dbReference type="InterPro" id="IPR006664">
    <property type="entry name" value="OMP_bac"/>
</dbReference>
<dbReference type="InterPro" id="IPR006665">
    <property type="entry name" value="OmpA-like"/>
</dbReference>
<proteinExistence type="predicted"/>
<dbReference type="InterPro" id="IPR050330">
    <property type="entry name" value="Bact_OuterMem_StrucFunc"/>
</dbReference>
<evidence type="ECO:0000256" key="2">
    <source>
        <dbReference type="ARBA" id="ARBA00023136"/>
    </source>
</evidence>
<evidence type="ECO:0000259" key="6">
    <source>
        <dbReference type="PROSITE" id="PS51123"/>
    </source>
</evidence>
<evidence type="ECO:0000313" key="9">
    <source>
        <dbReference type="EMBL" id="MBF4434142.1"/>
    </source>
</evidence>
<dbReference type="Pfam" id="PF00691">
    <property type="entry name" value="OmpA"/>
    <property type="match status" value="1"/>
</dbReference>
<evidence type="ECO:0000313" key="7">
    <source>
        <dbReference type="EMBL" id="AZS26154.1"/>
    </source>
</evidence>
<dbReference type="AlphaFoldDB" id="A0A1Q1KMT5"/>
<dbReference type="PROSITE" id="PS51123">
    <property type="entry name" value="OMPA_2"/>
    <property type="match status" value="1"/>
</dbReference>
<dbReference type="Proteomes" id="UP000256923">
    <property type="component" value="Chromosome 1"/>
</dbReference>
<dbReference type="EMBL" id="CP034672">
    <property type="protein sequence ID" value="AZS26154.1"/>
    <property type="molecule type" value="Genomic_DNA"/>
</dbReference>
<dbReference type="Proteomes" id="UP000786185">
    <property type="component" value="Unassembled WGS sequence"/>
</dbReference>
<name>A0A1Q1KMT5_VIBAN</name>
<dbReference type="RefSeq" id="WP_017042438.1">
    <property type="nucleotide sequence ID" value="NZ_CP022103.1"/>
</dbReference>
<dbReference type="PANTHER" id="PTHR30329">
    <property type="entry name" value="STATOR ELEMENT OF FLAGELLAR MOTOR COMPLEX"/>
    <property type="match status" value="1"/>
</dbReference>
<feature type="signal peptide" evidence="5">
    <location>
        <begin position="1"/>
        <end position="29"/>
    </location>
</feature>
<dbReference type="PRINTS" id="PR01021">
    <property type="entry name" value="OMPADOMAIN"/>
</dbReference>
<feature type="chain" id="PRO_5011397012" evidence="5">
    <location>
        <begin position="30"/>
        <end position="211"/>
    </location>
</feature>
<evidence type="ECO:0000256" key="3">
    <source>
        <dbReference type="ARBA" id="ARBA00023237"/>
    </source>
</evidence>
<evidence type="ECO:0000313" key="11">
    <source>
        <dbReference type="Proteomes" id="UP000726136"/>
    </source>
</evidence>
<keyword evidence="2 4" id="KW-0472">Membrane</keyword>
<evidence type="ECO:0000313" key="8">
    <source>
        <dbReference type="EMBL" id="MBF4372703.1"/>
    </source>
</evidence>
<accession>A0A1Q1KMT5</accession>
<keyword evidence="3" id="KW-0998">Cell outer membrane</keyword>
<dbReference type="CDD" id="cd07185">
    <property type="entry name" value="OmpA_C-like"/>
    <property type="match status" value="1"/>
</dbReference>
<reference evidence="8 11" key="2">
    <citation type="journal article" date="2021" name="PeerJ">
        <title>Analysis of 44 Vibrio anguillarum genomes reveals high genetic diversity.</title>
        <authorList>
            <person name="Hansen M.J."/>
            <person name="Dalsgaard I."/>
        </authorList>
    </citation>
    <scope>NUCLEOTIDE SEQUENCE</scope>
    <source>
        <strain evidence="8 11">040915-1/1B</strain>
        <strain evidence="9">850617-1/1</strain>
    </source>
</reference>
<dbReference type="InterPro" id="IPR036737">
    <property type="entry name" value="OmpA-like_sf"/>
</dbReference>
<dbReference type="GO" id="GO:0009279">
    <property type="term" value="C:cell outer membrane"/>
    <property type="evidence" value="ECO:0007669"/>
    <property type="project" value="UniProtKB-SubCell"/>
</dbReference>
<evidence type="ECO:0000313" key="10">
    <source>
        <dbReference type="Proteomes" id="UP000256923"/>
    </source>
</evidence>
<dbReference type="SUPFAM" id="SSF103088">
    <property type="entry name" value="OmpA-like"/>
    <property type="match status" value="1"/>
</dbReference>
<dbReference type="EMBL" id="RDPI01000006">
    <property type="protein sequence ID" value="MBF4372703.1"/>
    <property type="molecule type" value="Genomic_DNA"/>
</dbReference>
<sequence>MMRWSTNMLKYLWPMIASLLFITSTASSARDDYPYIDMPLADQIDDLRDDDFDGVINARDLCPETPLKSEIDNDGCGTFIKTEEQLQLRILFANDSAIVNPVFLSQIRSMANFLKQYPSASIELQGYASKVGNPGYNLELSKNRAYNVEKALVSYGISHTRVRIVGFGDTELTENGDDDISHAMNRKVVATVVGHKGSVKEEWTIFTKRER</sequence>
<comment type="subcellular location">
    <subcellularLocation>
        <location evidence="1">Cell outer membrane</location>
    </subcellularLocation>
</comment>
<feature type="domain" description="OmpA-like" evidence="6">
    <location>
        <begin position="81"/>
        <end position="196"/>
    </location>
</feature>
<evidence type="ECO:0000256" key="5">
    <source>
        <dbReference type="SAM" id="SignalP"/>
    </source>
</evidence>
<gene>
    <name evidence="7" type="ORF">DYL72_14650</name>
    <name evidence="8" type="ORF">EAY46_06375</name>
    <name evidence="9" type="ORF">ERJ77_06440</name>
</gene>
<evidence type="ECO:0000256" key="4">
    <source>
        <dbReference type="PROSITE-ProRule" id="PRU00473"/>
    </source>
</evidence>
<dbReference type="PANTHER" id="PTHR30329:SF21">
    <property type="entry name" value="LIPOPROTEIN YIAD-RELATED"/>
    <property type="match status" value="1"/>
</dbReference>
<keyword evidence="5" id="KW-0732">Signal</keyword>
<dbReference type="Gene3D" id="3.30.1330.60">
    <property type="entry name" value="OmpA-like domain"/>
    <property type="match status" value="1"/>
</dbReference>
<protein>
    <submittedName>
        <fullName evidence="7">OmpA family protein</fullName>
    </submittedName>
</protein>
<dbReference type="EMBL" id="SCLC01000002">
    <property type="protein sequence ID" value="MBF4434142.1"/>
    <property type="molecule type" value="Genomic_DNA"/>
</dbReference>
<dbReference type="Proteomes" id="UP000726136">
    <property type="component" value="Unassembled WGS sequence"/>
</dbReference>
<organism evidence="7 10">
    <name type="scientific">Vibrio anguillarum</name>
    <name type="common">Listonella anguillarum</name>
    <dbReference type="NCBI Taxonomy" id="55601"/>
    <lineage>
        <taxon>Bacteria</taxon>
        <taxon>Pseudomonadati</taxon>
        <taxon>Pseudomonadota</taxon>
        <taxon>Gammaproteobacteria</taxon>
        <taxon>Vibrionales</taxon>
        <taxon>Vibrionaceae</taxon>
        <taxon>Vibrio</taxon>
    </lineage>
</organism>
<keyword evidence="11" id="KW-1185">Reference proteome</keyword>